<keyword evidence="2" id="KW-1185">Reference proteome</keyword>
<protein>
    <submittedName>
        <fullName evidence="1">Uncharacterized protein</fullName>
    </submittedName>
</protein>
<organism evidence="1 2">
    <name type="scientific">Diphasiastrum complanatum</name>
    <name type="common">Issler's clubmoss</name>
    <name type="synonym">Lycopodium complanatum</name>
    <dbReference type="NCBI Taxonomy" id="34168"/>
    <lineage>
        <taxon>Eukaryota</taxon>
        <taxon>Viridiplantae</taxon>
        <taxon>Streptophyta</taxon>
        <taxon>Embryophyta</taxon>
        <taxon>Tracheophyta</taxon>
        <taxon>Lycopodiopsida</taxon>
        <taxon>Lycopodiales</taxon>
        <taxon>Lycopodiaceae</taxon>
        <taxon>Lycopodioideae</taxon>
        <taxon>Diphasiastrum</taxon>
    </lineage>
</organism>
<dbReference type="EMBL" id="CM055104">
    <property type="protein sequence ID" value="KAJ7533324.1"/>
    <property type="molecule type" value="Genomic_DNA"/>
</dbReference>
<comment type="caution">
    <text evidence="1">The sequence shown here is derived from an EMBL/GenBank/DDBJ whole genome shotgun (WGS) entry which is preliminary data.</text>
</comment>
<name>A0ACC2BU52_DIPCM</name>
<sequence length="623" mass="69018">MAQEQLREATARSQNRRPRVVIVGAGIAGLSAANRLQSGGNLLFELTVLEASDRVGGRICSFEFAGEKLELGATWIHGIEGSPIYEIAETSGALEGAMPWERMDGYPTTPIVKAEGGLVVEPVLMKPVTDLYSRLLSEAQKLRVSDVNQAANGSLLKIENALSGTNSLGGFFRQGLEDFFHEQEKTPKTEVASACPTMDVLALRKPIEGSRSDRLSQSFSHGWDLHSLQEGVFTIHENHERCVTAADSLYDIDLESFSEYREFPGKQITISKGFSSIVNVLSDNLSAGILQFGRKVTKICWTDSHLGSSVPPVVLFCDDGSKFQADHVIITVSLGVLKAGTGVESRGFLNEDGKSYRKEIENKSHSLCELFHPPLPRWKLGPICRLGFGLVDKLFLKLEPFQGERMHQHMQFIHKKCSENNMFSKDGIPRWMGKTFSLYPVHKKSHILLAWFAGKEALEMESLTEEEIKKGVINTLSSFGYVPRHPLWSKSGSSECADNMLHERMAESASLRNGDCFKECLQMNEDVPLCSIKRSRWGTNPLFRGSYSYVAVGSSGADIELLAEPLPSQEQEGRASSSHAAPLLQLLFAGEATHRHHYSTTHGAYLSGVREADRLLQHYDWSN</sequence>
<accession>A0ACC2BU52</accession>
<dbReference type="Proteomes" id="UP001162992">
    <property type="component" value="Chromosome 13"/>
</dbReference>
<reference evidence="2" key="1">
    <citation type="journal article" date="2024" name="Proc. Natl. Acad. Sci. U.S.A.">
        <title>Extraordinary preservation of gene collinearity over three hundred million years revealed in homosporous lycophytes.</title>
        <authorList>
            <person name="Li C."/>
            <person name="Wickell D."/>
            <person name="Kuo L.Y."/>
            <person name="Chen X."/>
            <person name="Nie B."/>
            <person name="Liao X."/>
            <person name="Peng D."/>
            <person name="Ji J."/>
            <person name="Jenkins J."/>
            <person name="Williams M."/>
            <person name="Shu S."/>
            <person name="Plott C."/>
            <person name="Barry K."/>
            <person name="Rajasekar S."/>
            <person name="Grimwood J."/>
            <person name="Han X."/>
            <person name="Sun S."/>
            <person name="Hou Z."/>
            <person name="He W."/>
            <person name="Dai G."/>
            <person name="Sun C."/>
            <person name="Schmutz J."/>
            <person name="Leebens-Mack J.H."/>
            <person name="Li F.W."/>
            <person name="Wang L."/>
        </authorList>
    </citation>
    <scope>NUCLEOTIDE SEQUENCE [LARGE SCALE GENOMIC DNA]</scope>
    <source>
        <strain evidence="2">cv. PW_Plant_1</strain>
    </source>
</reference>
<proteinExistence type="predicted"/>
<evidence type="ECO:0000313" key="1">
    <source>
        <dbReference type="EMBL" id="KAJ7533324.1"/>
    </source>
</evidence>
<evidence type="ECO:0000313" key="2">
    <source>
        <dbReference type="Proteomes" id="UP001162992"/>
    </source>
</evidence>
<gene>
    <name evidence="1" type="ORF">O6H91_13G043300</name>
</gene>